<dbReference type="EMBL" id="CM046131">
    <property type="protein sequence ID" value="KAI8430249.1"/>
    <property type="molecule type" value="Genomic_DNA"/>
</dbReference>
<reference evidence="1 2" key="1">
    <citation type="journal article" date="2022" name="Genome Biol. Evol.">
        <title>The Spruce Budworm Genome: Reconstructing the Evolutionary History of Antifreeze Proteins.</title>
        <authorList>
            <person name="Beliveau C."/>
            <person name="Gagne P."/>
            <person name="Picq S."/>
            <person name="Vernygora O."/>
            <person name="Keeling C.I."/>
            <person name="Pinkney K."/>
            <person name="Doucet D."/>
            <person name="Wen F."/>
            <person name="Johnston J.S."/>
            <person name="Maaroufi H."/>
            <person name="Boyle B."/>
            <person name="Laroche J."/>
            <person name="Dewar K."/>
            <person name="Juretic N."/>
            <person name="Blackburn G."/>
            <person name="Nisole A."/>
            <person name="Brunet B."/>
            <person name="Brandao M."/>
            <person name="Lumley L."/>
            <person name="Duan J."/>
            <person name="Quan G."/>
            <person name="Lucarotti C.J."/>
            <person name="Roe A.D."/>
            <person name="Sperling F.A.H."/>
            <person name="Levesque R.C."/>
            <person name="Cusson M."/>
        </authorList>
    </citation>
    <scope>NUCLEOTIDE SEQUENCE [LARGE SCALE GENOMIC DNA]</scope>
    <source>
        <strain evidence="1">Glfc:IPQL:Cfum</strain>
    </source>
</reference>
<protein>
    <submittedName>
        <fullName evidence="1">Uncharacterized protein</fullName>
    </submittedName>
</protein>
<evidence type="ECO:0000313" key="2">
    <source>
        <dbReference type="Proteomes" id="UP001064048"/>
    </source>
</evidence>
<proteinExistence type="predicted"/>
<dbReference type="Proteomes" id="UP001064048">
    <property type="component" value="Chromosome Z"/>
</dbReference>
<gene>
    <name evidence="1" type="ORF">MSG28_000585</name>
</gene>
<name>A0ACC0K1D8_CHOFU</name>
<sequence>MCTYKKKMLQLGVAEEKRQVPKMLQKVLQFDVQITKKFVDIALRNSALRSLRNHAKFLEVSCHGIVWLAGWLTFIWLFNNKDLYQVQVNLLIALILDIVVIAVLKAFVRRRRPIPMNKLLAVGPDKYSFPSGHASRCVLIAFILMFLSPVSIIFYPPLLAWIGSVSLSRVLLERHYFLDVLAGCGIGILEGFFMSLIWFSQSTSASILSSLSDEKLDGGEFHV</sequence>
<comment type="caution">
    <text evidence="1">The sequence shown here is derived from an EMBL/GenBank/DDBJ whole genome shotgun (WGS) entry which is preliminary data.</text>
</comment>
<evidence type="ECO:0000313" key="1">
    <source>
        <dbReference type="EMBL" id="KAI8430249.1"/>
    </source>
</evidence>
<keyword evidence="2" id="KW-1185">Reference proteome</keyword>
<organism evidence="1 2">
    <name type="scientific">Choristoneura fumiferana</name>
    <name type="common">Spruce budworm moth</name>
    <name type="synonym">Archips fumiferana</name>
    <dbReference type="NCBI Taxonomy" id="7141"/>
    <lineage>
        <taxon>Eukaryota</taxon>
        <taxon>Metazoa</taxon>
        <taxon>Ecdysozoa</taxon>
        <taxon>Arthropoda</taxon>
        <taxon>Hexapoda</taxon>
        <taxon>Insecta</taxon>
        <taxon>Pterygota</taxon>
        <taxon>Neoptera</taxon>
        <taxon>Endopterygota</taxon>
        <taxon>Lepidoptera</taxon>
        <taxon>Glossata</taxon>
        <taxon>Ditrysia</taxon>
        <taxon>Tortricoidea</taxon>
        <taxon>Tortricidae</taxon>
        <taxon>Tortricinae</taxon>
        <taxon>Choristoneura</taxon>
    </lineage>
</organism>
<accession>A0ACC0K1D8</accession>